<dbReference type="WBParaSite" id="HPLM_0002086201-mRNA-1">
    <property type="protein sequence ID" value="HPLM_0002086201-mRNA-1"/>
    <property type="gene ID" value="HPLM_0002086201"/>
</dbReference>
<name>A0A0N4X920_HAEPC</name>
<gene>
    <name evidence="1" type="ORF">HPLM_LOCUS20854</name>
</gene>
<reference evidence="1 2" key="2">
    <citation type="submission" date="2018-11" db="EMBL/GenBank/DDBJ databases">
        <authorList>
            <consortium name="Pathogen Informatics"/>
        </authorList>
    </citation>
    <scope>NUCLEOTIDE SEQUENCE [LARGE SCALE GENOMIC DNA]</scope>
    <source>
        <strain evidence="1 2">MHpl1</strain>
    </source>
</reference>
<proteinExistence type="predicted"/>
<keyword evidence="2" id="KW-1185">Reference proteome</keyword>
<dbReference type="Proteomes" id="UP000268014">
    <property type="component" value="Unassembled WGS sequence"/>
</dbReference>
<organism evidence="3">
    <name type="scientific">Haemonchus placei</name>
    <name type="common">Barber's pole worm</name>
    <dbReference type="NCBI Taxonomy" id="6290"/>
    <lineage>
        <taxon>Eukaryota</taxon>
        <taxon>Metazoa</taxon>
        <taxon>Ecdysozoa</taxon>
        <taxon>Nematoda</taxon>
        <taxon>Chromadorea</taxon>
        <taxon>Rhabditida</taxon>
        <taxon>Rhabditina</taxon>
        <taxon>Rhabditomorpha</taxon>
        <taxon>Strongyloidea</taxon>
        <taxon>Trichostrongylidae</taxon>
        <taxon>Haemonchus</taxon>
    </lineage>
</organism>
<evidence type="ECO:0000313" key="1">
    <source>
        <dbReference type="EMBL" id="VDO86379.1"/>
    </source>
</evidence>
<dbReference type="AlphaFoldDB" id="A0A0N4X920"/>
<accession>A0A0N4X920</accession>
<dbReference type="EMBL" id="UZAF01022648">
    <property type="protein sequence ID" value="VDO86379.1"/>
    <property type="molecule type" value="Genomic_DNA"/>
</dbReference>
<evidence type="ECO:0000313" key="2">
    <source>
        <dbReference type="Proteomes" id="UP000268014"/>
    </source>
</evidence>
<dbReference type="OrthoDB" id="10255128at2759"/>
<protein>
    <submittedName>
        <fullName evidence="1 3">Uncharacterized protein</fullName>
    </submittedName>
</protein>
<evidence type="ECO:0000313" key="3">
    <source>
        <dbReference type="WBParaSite" id="HPLM_0002086201-mRNA-1"/>
    </source>
</evidence>
<sequence>MNRVPHNNDSFSQRLSSFFYLIGPNSKNSDALDLQFHTFFRMSVDVLAPGFWEIGAYKNNVRRIKVRYVFIECHKKVNFEFITYDCLLHYMLNRALEIFMTD</sequence>
<reference evidence="3" key="1">
    <citation type="submission" date="2017-02" db="UniProtKB">
        <authorList>
            <consortium name="WormBaseParasite"/>
        </authorList>
    </citation>
    <scope>IDENTIFICATION</scope>
</reference>